<dbReference type="GeneID" id="70289729"/>
<dbReference type="GO" id="GO:0052689">
    <property type="term" value="F:carboxylic ester hydrolase activity"/>
    <property type="evidence" value="ECO:0007669"/>
    <property type="project" value="UniProtKB-KW"/>
</dbReference>
<dbReference type="SUPFAM" id="SSF53474">
    <property type="entry name" value="alpha/beta-Hydrolases"/>
    <property type="match status" value="1"/>
</dbReference>
<dbReference type="InterPro" id="IPR029058">
    <property type="entry name" value="AB_hydrolase_fold"/>
</dbReference>
<evidence type="ECO:0000256" key="1">
    <source>
        <dbReference type="ARBA" id="ARBA00004496"/>
    </source>
</evidence>
<gene>
    <name evidence="14" type="ORF">F5Z01DRAFT_293413</name>
</gene>
<dbReference type="FunFam" id="3.40.50.1820:FF:000010">
    <property type="entry name" value="Acyl-protein thioesterase 2"/>
    <property type="match status" value="1"/>
</dbReference>
<dbReference type="GO" id="GO:0005737">
    <property type="term" value="C:cytoplasm"/>
    <property type="evidence" value="ECO:0007669"/>
    <property type="project" value="UniProtKB-SubCell"/>
</dbReference>
<comment type="catalytic activity">
    <reaction evidence="12">
        <text>S-hexadecanoyl-L-cysteinyl-[protein] + H2O = L-cysteinyl-[protein] + hexadecanoate + H(+)</text>
        <dbReference type="Rhea" id="RHEA:19233"/>
        <dbReference type="Rhea" id="RHEA-COMP:10131"/>
        <dbReference type="Rhea" id="RHEA-COMP:11032"/>
        <dbReference type="ChEBI" id="CHEBI:7896"/>
        <dbReference type="ChEBI" id="CHEBI:15377"/>
        <dbReference type="ChEBI" id="CHEBI:15378"/>
        <dbReference type="ChEBI" id="CHEBI:29950"/>
        <dbReference type="ChEBI" id="CHEBI:74151"/>
        <dbReference type="EC" id="3.1.2.22"/>
    </reaction>
</comment>
<dbReference type="RefSeq" id="XP_046115275.1">
    <property type="nucleotide sequence ID" value="XM_046258826.1"/>
</dbReference>
<keyword evidence="9" id="KW-0443">Lipid metabolism</keyword>
<dbReference type="EMBL" id="MU251269">
    <property type="protein sequence ID" value="KAG9251351.1"/>
    <property type="molecule type" value="Genomic_DNA"/>
</dbReference>
<sequence>MSSIRRMAPLVLPATSRHTATVIFIHGLGDTGHGWADAVEQMKRSRNRLDEVKFILPHAPTIPITMRLNQTPQNGGFPMPGWFDIKALGYSVDSLGAKSVDEDRPGILRSQGYFHGLIQEEINAGIPSDRIILGGFSQGGAMSILSGLTASVKLGGIVGLSSWLLLSQSFKDLVPASNINKATPVLMGHGDMDPLVRFPLAQDSEKALKDLGYDVTMKVYRGMEHSACLEELSEVEAFLAKQLPAKGKTEL</sequence>
<dbReference type="GO" id="GO:0008474">
    <property type="term" value="F:palmitoyl-(protein) hydrolase activity"/>
    <property type="evidence" value="ECO:0007669"/>
    <property type="project" value="UniProtKB-EC"/>
</dbReference>
<dbReference type="GO" id="GO:0006631">
    <property type="term" value="P:fatty acid metabolic process"/>
    <property type="evidence" value="ECO:0007669"/>
    <property type="project" value="UniProtKB-KW"/>
</dbReference>
<evidence type="ECO:0000256" key="9">
    <source>
        <dbReference type="ARBA" id="ARBA00023098"/>
    </source>
</evidence>
<evidence type="ECO:0000256" key="8">
    <source>
        <dbReference type="ARBA" id="ARBA00022832"/>
    </source>
</evidence>
<dbReference type="Pfam" id="PF02230">
    <property type="entry name" value="Abhydrolase_2"/>
    <property type="match status" value="1"/>
</dbReference>
<evidence type="ECO:0000256" key="4">
    <source>
        <dbReference type="ARBA" id="ARBA00014923"/>
    </source>
</evidence>
<dbReference type="PANTHER" id="PTHR10655">
    <property type="entry name" value="LYSOPHOSPHOLIPASE-RELATED"/>
    <property type="match status" value="1"/>
</dbReference>
<comment type="function">
    <text evidence="10">Hydrolyzes fatty acids from S-acylated cysteine residues in proteins with a strong preference for palmitoylated G-alpha proteins over other acyl substrates. Mediates the deacylation of G-alpha proteins such as GPA1 in vivo, but has weak or no activity toward palmitoylated Ras proteins. Has weak lysophospholipase activity in vitro; however such activity may not exist in vivo.</text>
</comment>
<proteinExistence type="inferred from homology"/>
<evidence type="ECO:0000256" key="6">
    <source>
        <dbReference type="ARBA" id="ARBA00022490"/>
    </source>
</evidence>
<protein>
    <recommendedName>
        <fullName evidence="4">Acyl-protein thioesterase 1</fullName>
        <ecNumber evidence="3">3.1.2.22</ecNumber>
    </recommendedName>
    <alternativeName>
        <fullName evidence="11">Palmitoyl-protein hydrolase</fullName>
    </alternativeName>
</protein>
<dbReference type="InterPro" id="IPR003140">
    <property type="entry name" value="PLipase/COase/thioEstase"/>
</dbReference>
<comment type="subcellular location">
    <subcellularLocation>
        <location evidence="1">Cytoplasm</location>
    </subcellularLocation>
</comment>
<name>A0A9P7ZG68_9HYPO</name>
<dbReference type="Gene3D" id="3.40.50.1820">
    <property type="entry name" value="alpha/beta hydrolase"/>
    <property type="match status" value="1"/>
</dbReference>
<feature type="domain" description="Phospholipase/carboxylesterase/thioesterase" evidence="13">
    <location>
        <begin position="11"/>
        <end position="241"/>
    </location>
</feature>
<comment type="similarity">
    <text evidence="2">Belongs to the AB hydrolase superfamily. AB hydrolase 2 family.</text>
</comment>
<evidence type="ECO:0000256" key="5">
    <source>
        <dbReference type="ARBA" id="ARBA00022487"/>
    </source>
</evidence>
<evidence type="ECO:0000256" key="12">
    <source>
        <dbReference type="ARBA" id="ARBA00047337"/>
    </source>
</evidence>
<dbReference type="EC" id="3.1.2.22" evidence="3"/>
<dbReference type="InterPro" id="IPR050565">
    <property type="entry name" value="LYPA1-2/EST-like"/>
</dbReference>
<evidence type="ECO:0000256" key="2">
    <source>
        <dbReference type="ARBA" id="ARBA00006499"/>
    </source>
</evidence>
<keyword evidence="8" id="KW-0276">Fatty acid metabolism</keyword>
<evidence type="ECO:0000259" key="13">
    <source>
        <dbReference type="Pfam" id="PF02230"/>
    </source>
</evidence>
<evidence type="ECO:0000256" key="11">
    <source>
        <dbReference type="ARBA" id="ARBA00031195"/>
    </source>
</evidence>
<dbReference type="Proteomes" id="UP000887229">
    <property type="component" value="Unassembled WGS sequence"/>
</dbReference>
<evidence type="ECO:0000313" key="15">
    <source>
        <dbReference type="Proteomes" id="UP000887229"/>
    </source>
</evidence>
<dbReference type="OrthoDB" id="2418081at2759"/>
<evidence type="ECO:0000256" key="7">
    <source>
        <dbReference type="ARBA" id="ARBA00022801"/>
    </source>
</evidence>
<accession>A0A9P7ZG68</accession>
<comment type="caution">
    <text evidence="14">The sequence shown here is derived from an EMBL/GenBank/DDBJ whole genome shotgun (WGS) entry which is preliminary data.</text>
</comment>
<keyword evidence="7" id="KW-0378">Hydrolase</keyword>
<evidence type="ECO:0000256" key="3">
    <source>
        <dbReference type="ARBA" id="ARBA00012423"/>
    </source>
</evidence>
<evidence type="ECO:0000313" key="14">
    <source>
        <dbReference type="EMBL" id="KAG9251351.1"/>
    </source>
</evidence>
<evidence type="ECO:0000256" key="10">
    <source>
        <dbReference type="ARBA" id="ARBA00029392"/>
    </source>
</evidence>
<keyword evidence="6" id="KW-0963">Cytoplasm</keyword>
<reference evidence="14" key="1">
    <citation type="journal article" date="2021" name="IMA Fungus">
        <title>Genomic characterization of three marine fungi, including Emericellopsis atlantica sp. nov. with signatures of a generalist lifestyle and marine biomass degradation.</title>
        <authorList>
            <person name="Hagestad O.C."/>
            <person name="Hou L."/>
            <person name="Andersen J.H."/>
            <person name="Hansen E.H."/>
            <person name="Altermark B."/>
            <person name="Li C."/>
            <person name="Kuhnert E."/>
            <person name="Cox R.J."/>
            <person name="Crous P.W."/>
            <person name="Spatafora J.W."/>
            <person name="Lail K."/>
            <person name="Amirebrahimi M."/>
            <person name="Lipzen A."/>
            <person name="Pangilinan J."/>
            <person name="Andreopoulos W."/>
            <person name="Hayes R.D."/>
            <person name="Ng V."/>
            <person name="Grigoriev I.V."/>
            <person name="Jackson S.A."/>
            <person name="Sutton T.D.S."/>
            <person name="Dobson A.D.W."/>
            <person name="Rama T."/>
        </authorList>
    </citation>
    <scope>NUCLEOTIDE SEQUENCE</scope>
    <source>
        <strain evidence="14">TS7</strain>
    </source>
</reference>
<keyword evidence="15" id="KW-1185">Reference proteome</keyword>
<dbReference type="AlphaFoldDB" id="A0A9P7ZG68"/>
<dbReference type="PANTHER" id="PTHR10655:SF17">
    <property type="entry name" value="LYSOPHOSPHOLIPASE-LIKE PROTEIN 1"/>
    <property type="match status" value="1"/>
</dbReference>
<keyword evidence="5" id="KW-0719">Serine esterase</keyword>
<organism evidence="14 15">
    <name type="scientific">Emericellopsis atlantica</name>
    <dbReference type="NCBI Taxonomy" id="2614577"/>
    <lineage>
        <taxon>Eukaryota</taxon>
        <taxon>Fungi</taxon>
        <taxon>Dikarya</taxon>
        <taxon>Ascomycota</taxon>
        <taxon>Pezizomycotina</taxon>
        <taxon>Sordariomycetes</taxon>
        <taxon>Hypocreomycetidae</taxon>
        <taxon>Hypocreales</taxon>
        <taxon>Bionectriaceae</taxon>
        <taxon>Emericellopsis</taxon>
    </lineage>
</organism>